<evidence type="ECO:0000259" key="2">
    <source>
        <dbReference type="Pfam" id="PF04233"/>
    </source>
</evidence>
<evidence type="ECO:0000256" key="1">
    <source>
        <dbReference type="SAM" id="MobiDB-lite"/>
    </source>
</evidence>
<dbReference type="EMBL" id="JBHMCF010000057">
    <property type="protein sequence ID" value="MFB9476932.1"/>
    <property type="molecule type" value="Genomic_DNA"/>
</dbReference>
<proteinExistence type="predicted"/>
<reference evidence="3 4" key="1">
    <citation type="submission" date="2024-09" db="EMBL/GenBank/DDBJ databases">
        <authorList>
            <person name="Sun Q."/>
            <person name="Mori K."/>
        </authorList>
    </citation>
    <scope>NUCLEOTIDE SEQUENCE [LARGE SCALE GENOMIC DNA]</scope>
    <source>
        <strain evidence="3 4">JCM 3324</strain>
    </source>
</reference>
<keyword evidence="4" id="KW-1185">Reference proteome</keyword>
<accession>A0ABV5P344</accession>
<feature type="compositionally biased region" description="Low complexity" evidence="1">
    <location>
        <begin position="385"/>
        <end position="407"/>
    </location>
</feature>
<feature type="domain" description="Phage head morphogenesis" evidence="2">
    <location>
        <begin position="120"/>
        <end position="297"/>
    </location>
</feature>
<sequence length="873" mass="93452">MSDADPWLPARLRAQQAIVDGERDVELAVRQAMQQWLEGVRRLALDDLDALQASGELQPSEAEWMAALSEFAAPAIESLFGEWFLTVARTAEISDQLYRERFMEQVWSRLRLFPASAMEEIRGELLEALSEGEDIETIRRRLAAILDFDATAGASGEQQESRDIQARIREIERQLEEDLTPADRTVLRGERAALYDDLYAAERRWVWKARRIARTETMAALNGGSQAGAEARAQVLGLTLYKQWLSSHDKRVRPEHRDADGQVRPLHEAFRVGGFPLDHPGDPKGPAYLVVQCRCTTLYLDEDELDAEQRARLATRDPDGPVSASSALDADAPDAGGDVAADTGPGSPPAPGPAPGPAPAAQPAPEPVPEPEPEPEQDPGPAPAPGAHAAMSTTGPGGPVTAAGGETDMSTPDQLPNGWRGAMGALDVETGDSRILAMPPDGLRTREGTIVLMWQESTSVGHDGSVLVGRADKVWTEEVDGVTYVMGEGPLDTEGEHGREAARLMHNGLLTGISIDPDDITVEWQFRDQDGNEINVAAMDEYEFWEKLDSGEITEVMVMTDWRLMGGTLVPFPAYDQARIEPVYDYASPTTSDGDDDAGDDDASSGDSGDGGDGGDGEGLAASAAADVTVYTAADFADPRLSGPTPLTVTQDGRVTGHLAVWGTCHVGIGDVCVTPPKSRTDYAYFHVGAVRLEDGASLPVGTITLGTGHADPKLGYQAAAAHYDDTGAQVAVVRAGEDEHGIWVSGRVLGHVTAAQVEELMRSPLSGDWRSIGGNLELVAALAVNRPGFPVLRSMAASSAGQQMSLVAAGYVRRRPRRPGSGPAIDYARLAQMVAREVAAQNARTARAQKLARRIGRDPYSRAATVAARIGR</sequence>
<name>A0ABV5P344_9ACTN</name>
<feature type="compositionally biased region" description="Low complexity" evidence="1">
    <location>
        <begin position="321"/>
        <end position="345"/>
    </location>
</feature>
<dbReference type="Pfam" id="PF04233">
    <property type="entry name" value="Phage_Mu_F"/>
    <property type="match status" value="1"/>
</dbReference>
<feature type="region of interest" description="Disordered" evidence="1">
    <location>
        <begin position="313"/>
        <end position="421"/>
    </location>
</feature>
<feature type="region of interest" description="Disordered" evidence="1">
    <location>
        <begin position="586"/>
        <end position="620"/>
    </location>
</feature>
<protein>
    <submittedName>
        <fullName evidence="3">Phage minor head protein</fullName>
    </submittedName>
</protein>
<feature type="compositionally biased region" description="Pro residues" evidence="1">
    <location>
        <begin position="346"/>
        <end position="368"/>
    </location>
</feature>
<feature type="compositionally biased region" description="Gly residues" evidence="1">
    <location>
        <begin position="608"/>
        <end position="618"/>
    </location>
</feature>
<organism evidence="3 4">
    <name type="scientific">Nonomuraea salmonea</name>
    <dbReference type="NCBI Taxonomy" id="46181"/>
    <lineage>
        <taxon>Bacteria</taxon>
        <taxon>Bacillati</taxon>
        <taxon>Actinomycetota</taxon>
        <taxon>Actinomycetes</taxon>
        <taxon>Streptosporangiales</taxon>
        <taxon>Streptosporangiaceae</taxon>
        <taxon>Nonomuraea</taxon>
    </lineage>
</organism>
<feature type="compositionally biased region" description="Acidic residues" evidence="1">
    <location>
        <begin position="593"/>
        <end position="604"/>
    </location>
</feature>
<dbReference type="InterPro" id="IPR006528">
    <property type="entry name" value="Phage_head_morphogenesis_dom"/>
</dbReference>
<dbReference type="Proteomes" id="UP001589568">
    <property type="component" value="Unassembled WGS sequence"/>
</dbReference>
<evidence type="ECO:0000313" key="4">
    <source>
        <dbReference type="Proteomes" id="UP001589568"/>
    </source>
</evidence>
<dbReference type="RefSeq" id="WP_379485228.1">
    <property type="nucleotide sequence ID" value="NZ_JBHMCF010000057.1"/>
</dbReference>
<gene>
    <name evidence="3" type="ORF">ACFFR3_46210</name>
</gene>
<evidence type="ECO:0000313" key="3">
    <source>
        <dbReference type="EMBL" id="MFB9476932.1"/>
    </source>
</evidence>
<comment type="caution">
    <text evidence="3">The sequence shown here is derived from an EMBL/GenBank/DDBJ whole genome shotgun (WGS) entry which is preliminary data.</text>
</comment>